<comment type="caution">
    <text evidence="2">The sequence shown here is derived from an EMBL/GenBank/DDBJ whole genome shotgun (WGS) entry which is preliminary data.</text>
</comment>
<feature type="region of interest" description="Disordered" evidence="1">
    <location>
        <begin position="129"/>
        <end position="154"/>
    </location>
</feature>
<keyword evidence="3" id="KW-1185">Reference proteome</keyword>
<gene>
    <name evidence="2" type="ORF">AB6A40_003141</name>
</gene>
<dbReference type="SMART" id="SM00711">
    <property type="entry name" value="TDU"/>
    <property type="match status" value="2"/>
</dbReference>
<name>A0ABD6EIN8_9BILA</name>
<evidence type="ECO:0000313" key="2">
    <source>
        <dbReference type="EMBL" id="MFH4976432.1"/>
    </source>
</evidence>
<dbReference type="EMBL" id="JBGFUD010001552">
    <property type="protein sequence ID" value="MFH4976432.1"/>
    <property type="molecule type" value="Genomic_DNA"/>
</dbReference>
<reference evidence="2 3" key="1">
    <citation type="submission" date="2024-08" db="EMBL/GenBank/DDBJ databases">
        <title>Gnathostoma spinigerum genome.</title>
        <authorList>
            <person name="Gonzalez-Bertolin B."/>
            <person name="Monzon S."/>
            <person name="Zaballos A."/>
            <person name="Jimenez P."/>
            <person name="Dekumyoy P."/>
            <person name="Varona S."/>
            <person name="Cuesta I."/>
            <person name="Sumanam S."/>
            <person name="Adisakwattana P."/>
            <person name="Gasser R.B."/>
            <person name="Hernandez-Gonzalez A."/>
            <person name="Young N.D."/>
            <person name="Perteguer M.J."/>
        </authorList>
    </citation>
    <scope>NUCLEOTIDE SEQUENCE [LARGE SCALE GENOMIC DNA]</scope>
    <source>
        <strain evidence="2">AL3</strain>
        <tissue evidence="2">Liver</tissue>
    </source>
</reference>
<dbReference type="InterPro" id="IPR006627">
    <property type="entry name" value="TDU_repeat"/>
</dbReference>
<proteinExistence type="predicted"/>
<organism evidence="2 3">
    <name type="scientific">Gnathostoma spinigerum</name>
    <dbReference type="NCBI Taxonomy" id="75299"/>
    <lineage>
        <taxon>Eukaryota</taxon>
        <taxon>Metazoa</taxon>
        <taxon>Ecdysozoa</taxon>
        <taxon>Nematoda</taxon>
        <taxon>Chromadorea</taxon>
        <taxon>Rhabditida</taxon>
        <taxon>Spirurina</taxon>
        <taxon>Gnathostomatomorpha</taxon>
        <taxon>Gnathostomatoidea</taxon>
        <taxon>Gnathostomatidae</taxon>
        <taxon>Gnathostoma</taxon>
    </lineage>
</organism>
<evidence type="ECO:0000256" key="1">
    <source>
        <dbReference type="SAM" id="MobiDB-lite"/>
    </source>
</evidence>
<accession>A0ABD6EIN8</accession>
<evidence type="ECO:0000313" key="3">
    <source>
        <dbReference type="Proteomes" id="UP001608902"/>
    </source>
</evidence>
<dbReference type="AlphaFoldDB" id="A0ABD6EIN8"/>
<sequence length="322" mass="35461">MYPSNSSRAFQPQLSSLSPSGINSNVASKTLSKNSNNINRAVPNVGASVSATHYSLSSVDPNGSFITPPSSLSSSSSVSSSMVTAQPYIISACNLVPPPPYSAIFTDSHIAECDDVKCITDEARDVHLSDDYDDDGNYDVNSDNDNGDDDNNYKECNEPLDLSVRRLCSASCSSARSFHKRPSVIRNNHPLATRNVDSIHRSASSVGSRTTPEPDVSEHFRRSLSGKWPRRCSVHTHYTPLQTEKERSKSNGLSIQLRAGQSFSNSTTNHNRLSKYLFSPLQKCQQFIVNNSGIEIEDHFRKALGEAAYERLRHSRKKKESS</sequence>
<protein>
    <submittedName>
        <fullName evidence="2">Uncharacterized protein</fullName>
    </submittedName>
</protein>
<dbReference type="Proteomes" id="UP001608902">
    <property type="component" value="Unassembled WGS sequence"/>
</dbReference>